<reference evidence="1 2" key="1">
    <citation type="journal article" name="Sci. Rep.">
        <title>Telomere-to-telomere assembled and centromere annotated genomes of the two main subspecies of the button mushroom Agaricus bisporus reveal especially polymorphic chromosome ends.</title>
        <authorList>
            <person name="Sonnenberg A.S.M."/>
            <person name="Sedaghat-Telgerd N."/>
            <person name="Lavrijssen B."/>
            <person name="Ohm R.A."/>
            <person name="Hendrickx P.M."/>
            <person name="Scholtmeijer K."/>
            <person name="Baars J.J.P."/>
            <person name="van Peer A."/>
        </authorList>
    </citation>
    <scope>NUCLEOTIDE SEQUENCE [LARGE SCALE GENOMIC DNA]</scope>
    <source>
        <strain evidence="1 2">H119_p4</strain>
    </source>
</reference>
<dbReference type="OMA" id="TEHGPEW"/>
<name>A0A8H7F4M1_AGABI</name>
<dbReference type="EMBL" id="JABXXO010000006">
    <property type="protein sequence ID" value="KAF7776697.1"/>
    <property type="molecule type" value="Genomic_DNA"/>
</dbReference>
<comment type="caution">
    <text evidence="1">The sequence shown here is derived from an EMBL/GenBank/DDBJ whole genome shotgun (WGS) entry which is preliminary data.</text>
</comment>
<organism evidence="1 2">
    <name type="scientific">Agaricus bisporus var. burnettii</name>
    <dbReference type="NCBI Taxonomy" id="192524"/>
    <lineage>
        <taxon>Eukaryota</taxon>
        <taxon>Fungi</taxon>
        <taxon>Dikarya</taxon>
        <taxon>Basidiomycota</taxon>
        <taxon>Agaricomycotina</taxon>
        <taxon>Agaricomycetes</taxon>
        <taxon>Agaricomycetidae</taxon>
        <taxon>Agaricales</taxon>
        <taxon>Agaricineae</taxon>
        <taxon>Agaricaceae</taxon>
        <taxon>Agaricus</taxon>
    </lineage>
</organism>
<accession>A0A8H7F4M1</accession>
<dbReference type="InterPro" id="IPR032710">
    <property type="entry name" value="NTF2-like_dom_sf"/>
</dbReference>
<dbReference type="AlphaFoldDB" id="A0A8H7F4M1"/>
<evidence type="ECO:0000313" key="2">
    <source>
        <dbReference type="Proteomes" id="UP000629468"/>
    </source>
</evidence>
<dbReference type="Gene3D" id="3.10.450.50">
    <property type="match status" value="1"/>
</dbReference>
<proteinExistence type="predicted"/>
<evidence type="ECO:0008006" key="3">
    <source>
        <dbReference type="Google" id="ProtNLM"/>
    </source>
</evidence>
<evidence type="ECO:0000313" key="1">
    <source>
        <dbReference type="EMBL" id="KAF7776697.1"/>
    </source>
</evidence>
<protein>
    <recommendedName>
        <fullName evidence="3">SnoaL-like domain-containing protein</fullName>
    </recommendedName>
</protein>
<dbReference type="Proteomes" id="UP000629468">
    <property type="component" value="Unassembled WGS sequence"/>
</dbReference>
<dbReference type="SUPFAM" id="SSF54427">
    <property type="entry name" value="NTF2-like"/>
    <property type="match status" value="1"/>
</dbReference>
<gene>
    <name evidence="1" type="ORF">Agabi119p4_5090</name>
</gene>
<sequence>MASTRQKLVQATQRFCDAFADKADISAILSHFSQKENINAYEHGNQALAPFLGRFFEGMEGVRNYFEIIGSLLAYEDIRFGVFIVDAEERKVAVRGWGEFTWLETGESWHEVFAYMLDFDEEEKIKRYQVWADSGAAYLARIGKLKEVEEGDHGRVRSRENASD</sequence>